<dbReference type="EMBL" id="BAAALX010000009">
    <property type="protein sequence ID" value="GAA1514383.1"/>
    <property type="molecule type" value="Genomic_DNA"/>
</dbReference>
<feature type="region of interest" description="Disordered" evidence="1">
    <location>
        <begin position="339"/>
        <end position="445"/>
    </location>
</feature>
<evidence type="ECO:0000256" key="2">
    <source>
        <dbReference type="SAM" id="Phobius"/>
    </source>
</evidence>
<feature type="transmembrane region" description="Helical" evidence="2">
    <location>
        <begin position="285"/>
        <end position="305"/>
    </location>
</feature>
<organism evidence="3 4">
    <name type="scientific">Brevibacterium permense</name>
    <dbReference type="NCBI Taxonomy" id="234834"/>
    <lineage>
        <taxon>Bacteria</taxon>
        <taxon>Bacillati</taxon>
        <taxon>Actinomycetota</taxon>
        <taxon>Actinomycetes</taxon>
        <taxon>Micrococcales</taxon>
        <taxon>Brevibacteriaceae</taxon>
        <taxon>Brevibacterium</taxon>
    </lineage>
</organism>
<feature type="compositionally biased region" description="Basic and acidic residues" evidence="1">
    <location>
        <begin position="359"/>
        <end position="373"/>
    </location>
</feature>
<feature type="region of interest" description="Disordered" evidence="1">
    <location>
        <begin position="647"/>
        <end position="708"/>
    </location>
</feature>
<gene>
    <name evidence="3" type="ORF">GCM10009690_16700</name>
</gene>
<protein>
    <submittedName>
        <fullName evidence="3">Uncharacterized protein</fullName>
    </submittedName>
</protein>
<feature type="transmembrane region" description="Helical" evidence="2">
    <location>
        <begin position="6"/>
        <end position="23"/>
    </location>
</feature>
<feature type="compositionally biased region" description="Gly residues" evidence="1">
    <location>
        <begin position="233"/>
        <end position="242"/>
    </location>
</feature>
<feature type="region of interest" description="Disordered" evidence="1">
    <location>
        <begin position="177"/>
        <end position="261"/>
    </location>
</feature>
<feature type="compositionally biased region" description="Low complexity" evidence="1">
    <location>
        <begin position="519"/>
        <end position="555"/>
    </location>
</feature>
<feature type="compositionally biased region" description="Low complexity" evidence="1">
    <location>
        <begin position="380"/>
        <end position="407"/>
    </location>
</feature>
<evidence type="ECO:0000313" key="3">
    <source>
        <dbReference type="EMBL" id="GAA1514383.1"/>
    </source>
</evidence>
<accession>A0ABN2AAF3</accession>
<feature type="compositionally biased region" description="Polar residues" evidence="1">
    <location>
        <begin position="178"/>
        <end position="191"/>
    </location>
</feature>
<keyword evidence="2" id="KW-1133">Transmembrane helix</keyword>
<feature type="region of interest" description="Disordered" evidence="1">
    <location>
        <begin position="519"/>
        <end position="584"/>
    </location>
</feature>
<sequence>MDTSIIVVIAIVVVFAVAVPAMIRKSATDLSRVEIDTVPDNAAVVSAETAIPGHDHSERIQVFHDKPRKVPSVTTPDVSQEVEAPKLSLSASTPEFAVIDGDAEAHTITEAAEDAQLNVLPVAVGETYSSLSADHAAVGRGVVGSSVGVGTDTGVRAGAANDNVRLLHPAVHAVFNDSGRSVGQSDTQGRSPQAHPPHSTGAGHKASTSRTAPAGAGPAPQGGGPREGRSRTGRGGHLGEGMAGTDVQNRQISNPTIGTDEEHAMTEQATTLRESLKSLNTMVRGFSLVFLASVLGILVSSVLAAFSVVHIALAGVFLGLAVVTLFLVRTLNLRKRETKKKLRRLQETARSRSAGQPKHATEAESVAKVERASGTKPAEPSTATARPTDSSRSTATARTTTNAQPATGSQTTTRTGAKSAKSQTVPVKQQPRTAPASTSSGTAARIAAAAQGTSAAAKAAQARAAMNRSAEAKKSREEADTGEIPLVRIRKEAAEGHTTRQVLLTGPIPVVKENATADGDATSAEAAADSETASTSGTVATAESTSTAEPKAEATGTTIDRENDADAASATSAEKARTESAKAPVSLGADLLAETETVSDAAGRKEVDADVHAALDAAARTVDDPFMQRLKSRDGWSPTPLPVPSYVDAPEAEHPVPSASAADASSYETEARSREDIAAQFAEELGYRPELSDSAREEGPLGHGRKAIRTTKAADLGAVNDVLARRRA</sequence>
<keyword evidence="4" id="KW-1185">Reference proteome</keyword>
<feature type="compositionally biased region" description="Low complexity" evidence="1">
    <location>
        <begin position="433"/>
        <end position="445"/>
    </location>
</feature>
<dbReference type="RefSeq" id="WP_173151443.1">
    <property type="nucleotide sequence ID" value="NZ_BAAALX010000009.1"/>
</dbReference>
<reference evidence="3 4" key="1">
    <citation type="journal article" date="2019" name="Int. J. Syst. Evol. Microbiol.">
        <title>The Global Catalogue of Microorganisms (GCM) 10K type strain sequencing project: providing services to taxonomists for standard genome sequencing and annotation.</title>
        <authorList>
            <consortium name="The Broad Institute Genomics Platform"/>
            <consortium name="The Broad Institute Genome Sequencing Center for Infectious Disease"/>
            <person name="Wu L."/>
            <person name="Ma J."/>
        </authorList>
    </citation>
    <scope>NUCLEOTIDE SEQUENCE [LARGE SCALE GENOMIC DNA]</scope>
    <source>
        <strain evidence="3 4">JCM 13318</strain>
    </source>
</reference>
<evidence type="ECO:0000313" key="4">
    <source>
        <dbReference type="Proteomes" id="UP001500177"/>
    </source>
</evidence>
<feature type="compositionally biased region" description="Polar residues" evidence="1">
    <location>
        <begin position="408"/>
        <end position="432"/>
    </location>
</feature>
<proteinExistence type="predicted"/>
<keyword evidence="2" id="KW-0472">Membrane</keyword>
<evidence type="ECO:0000256" key="1">
    <source>
        <dbReference type="SAM" id="MobiDB-lite"/>
    </source>
</evidence>
<comment type="caution">
    <text evidence="3">The sequence shown here is derived from an EMBL/GenBank/DDBJ whole genome shotgun (WGS) entry which is preliminary data.</text>
</comment>
<feature type="compositionally biased region" description="Basic and acidic residues" evidence="1">
    <location>
        <begin position="685"/>
        <end position="700"/>
    </location>
</feature>
<dbReference type="Proteomes" id="UP001500177">
    <property type="component" value="Unassembled WGS sequence"/>
</dbReference>
<feature type="compositionally biased region" description="Polar residues" evidence="1">
    <location>
        <begin position="246"/>
        <end position="257"/>
    </location>
</feature>
<feature type="transmembrane region" description="Helical" evidence="2">
    <location>
        <begin position="311"/>
        <end position="331"/>
    </location>
</feature>
<name>A0ABN2AAF3_9MICO</name>
<keyword evidence="2" id="KW-0812">Transmembrane</keyword>